<dbReference type="Pfam" id="PF13579">
    <property type="entry name" value="Glyco_trans_4_4"/>
    <property type="match status" value="1"/>
</dbReference>
<dbReference type="GO" id="GO:0016757">
    <property type="term" value="F:glycosyltransferase activity"/>
    <property type="evidence" value="ECO:0007669"/>
    <property type="project" value="UniProtKB-KW"/>
</dbReference>
<dbReference type="InterPro" id="IPR001296">
    <property type="entry name" value="Glyco_trans_1"/>
</dbReference>
<organism evidence="3">
    <name type="scientific">Candidatus Nitricoxidivorans perseverans</name>
    <dbReference type="NCBI Taxonomy" id="2975601"/>
    <lineage>
        <taxon>Bacteria</taxon>
        <taxon>Pseudomonadati</taxon>
        <taxon>Pseudomonadota</taxon>
        <taxon>Betaproteobacteria</taxon>
        <taxon>Nitrosomonadales</taxon>
        <taxon>Sterolibacteriaceae</taxon>
        <taxon>Candidatus Nitricoxidivorans</taxon>
    </lineage>
</organism>
<dbReference type="PANTHER" id="PTHR12526">
    <property type="entry name" value="GLYCOSYLTRANSFERASE"/>
    <property type="match status" value="1"/>
</dbReference>
<dbReference type="Proteomes" id="UP001234916">
    <property type="component" value="Chromosome"/>
</dbReference>
<gene>
    <name evidence="3" type="ORF">OHM77_10560</name>
</gene>
<dbReference type="EMBL" id="CP107246">
    <property type="protein sequence ID" value="WIM05133.1"/>
    <property type="molecule type" value="Genomic_DNA"/>
</dbReference>
<dbReference type="PANTHER" id="PTHR12526:SF636">
    <property type="entry name" value="BLL3647 PROTEIN"/>
    <property type="match status" value="1"/>
</dbReference>
<feature type="domain" description="Glycosyltransferase subfamily 4-like N-terminal" evidence="2">
    <location>
        <begin position="16"/>
        <end position="175"/>
    </location>
</feature>
<feature type="domain" description="Glycosyl transferase family 1" evidence="1">
    <location>
        <begin position="197"/>
        <end position="346"/>
    </location>
</feature>
<reference evidence="3" key="1">
    <citation type="journal article" date="2023" name="Nat. Microbiol.">
        <title>Enrichment and characterization of a nitric oxide-reducing microbial community in a continuous bioreactor.</title>
        <authorList>
            <person name="Garrido-Amador P."/>
            <person name="Stortenbeker N."/>
            <person name="Wessels H.J.C.T."/>
            <person name="Speth D.R."/>
            <person name="Garcia-Heredia I."/>
            <person name="Kartal B."/>
        </authorList>
    </citation>
    <scope>NUCLEOTIDE SEQUENCE</scope>
    <source>
        <strain evidence="3">MAG1</strain>
    </source>
</reference>
<proteinExistence type="predicted"/>
<keyword evidence="3" id="KW-0808">Transferase</keyword>
<dbReference type="SUPFAM" id="SSF53756">
    <property type="entry name" value="UDP-Glycosyltransferase/glycogen phosphorylase"/>
    <property type="match status" value="1"/>
</dbReference>
<dbReference type="InterPro" id="IPR028098">
    <property type="entry name" value="Glyco_trans_4-like_N"/>
</dbReference>
<dbReference type="KEGG" id="npv:OHM77_10560"/>
<name>A0AA49FK75_9PROT</name>
<accession>A0AA49FK75</accession>
<sequence length="384" mass="41059">MHILFVVSVFSAQEGGGCAERTAQLARALQFAGCSCAVLTLDIGEPRQRRDGIAGAALTVLPCANRRFQAPRGGWRATAEAVRAADIVYLMNHWTPLGAMAYLAARRHGVPHVVDPAGALPLFGRSHWLKRLYNWVVGRRLIARASGWIAITPSELPHFAAYGIAPKQVTVIPNGVWEPEAVAGSGDFFAATRIPPGPCVLFMGRLNPIKGPDLLLDAFGEVAGCFTDVRLVFAGPDEGMQAGLSQRAAALGLGGRVFFCGFIGGELKAAAYRSARLLVVPSRSEAMSIVAVEAGIVATPVLMTDRCGLDVLRSVDERLVVPATAAGLASGLAYALTDAERLKRCGASWQAIVRERYLWPRQADALRALLDGIIRTAREEPCRP</sequence>
<dbReference type="Pfam" id="PF00534">
    <property type="entry name" value="Glycos_transf_1"/>
    <property type="match status" value="1"/>
</dbReference>
<protein>
    <submittedName>
        <fullName evidence="3">Glycosyltransferase</fullName>
        <ecNumber evidence="3">2.4.-.-</ecNumber>
    </submittedName>
</protein>
<dbReference type="AlphaFoldDB" id="A0AA49FK75"/>
<evidence type="ECO:0000259" key="2">
    <source>
        <dbReference type="Pfam" id="PF13579"/>
    </source>
</evidence>
<evidence type="ECO:0000259" key="1">
    <source>
        <dbReference type="Pfam" id="PF00534"/>
    </source>
</evidence>
<evidence type="ECO:0000313" key="3">
    <source>
        <dbReference type="EMBL" id="WIM05133.1"/>
    </source>
</evidence>
<dbReference type="EC" id="2.4.-.-" evidence="3"/>
<keyword evidence="3" id="KW-0328">Glycosyltransferase</keyword>
<dbReference type="Gene3D" id="3.40.50.2000">
    <property type="entry name" value="Glycogen Phosphorylase B"/>
    <property type="match status" value="2"/>
</dbReference>